<dbReference type="SUPFAM" id="SSF53335">
    <property type="entry name" value="S-adenosyl-L-methionine-dependent methyltransferases"/>
    <property type="match status" value="1"/>
</dbReference>
<evidence type="ECO:0000256" key="1">
    <source>
        <dbReference type="SAM" id="MobiDB-lite"/>
    </source>
</evidence>
<dbReference type="InterPro" id="IPR050508">
    <property type="entry name" value="Methyltransf_Superfamily"/>
</dbReference>
<sequence length="364" mass="39901">MPMRSALVLPRRHVAHSIRRAYAVRSAPPPRPKPALAPQPIDPAYPTGEPAPPEAPAPPRSTFAPWILGALSAGIGFYTLQLYLAASKPCLNTHIAELTAQKDVAERYDYTAASFDSEVGFSELLMGVNGLRKKLARKCHGDVLEVSCGTGRNLGYYDIEGAKAKVESLAFIDLSPQMVDVCRQKWAALFGSEKAKQRLHPELKVRFMTGSALGDMPLSPSGKKYDTILQTMGLCSTASPTELLENMARHLDMSNPDARILLLEHGRSYMPWLNKVLDNSAQKHAELHGCWFNREIGELVEAAAKKSGLEVVNERRHHLGTTWVFELKPAEATVKKAKGEVQVVASEQADLKSSAGWLAKLGWS</sequence>
<dbReference type="GO" id="GO:0008168">
    <property type="term" value="F:methyltransferase activity"/>
    <property type="evidence" value="ECO:0007669"/>
    <property type="project" value="TreeGrafter"/>
</dbReference>
<dbReference type="EMBL" id="JAVRQU010000010">
    <property type="protein sequence ID" value="KAK5698152.1"/>
    <property type="molecule type" value="Genomic_DNA"/>
</dbReference>
<dbReference type="PANTHER" id="PTHR42912:SF83">
    <property type="entry name" value="METHYLTRANSFERASE TYPE 11 DOMAIN-CONTAINING PROTEIN"/>
    <property type="match status" value="1"/>
</dbReference>
<dbReference type="PANTHER" id="PTHR42912">
    <property type="entry name" value="METHYLTRANSFERASE"/>
    <property type="match status" value="1"/>
</dbReference>
<organism evidence="2 3">
    <name type="scientific">Elasticomyces elasticus</name>
    <dbReference type="NCBI Taxonomy" id="574655"/>
    <lineage>
        <taxon>Eukaryota</taxon>
        <taxon>Fungi</taxon>
        <taxon>Dikarya</taxon>
        <taxon>Ascomycota</taxon>
        <taxon>Pezizomycotina</taxon>
        <taxon>Dothideomycetes</taxon>
        <taxon>Dothideomycetidae</taxon>
        <taxon>Mycosphaerellales</taxon>
        <taxon>Teratosphaeriaceae</taxon>
        <taxon>Elasticomyces</taxon>
    </lineage>
</organism>
<feature type="compositionally biased region" description="Pro residues" evidence="1">
    <location>
        <begin position="27"/>
        <end position="58"/>
    </location>
</feature>
<dbReference type="CDD" id="cd02440">
    <property type="entry name" value="AdoMet_MTases"/>
    <property type="match status" value="1"/>
</dbReference>
<evidence type="ECO:0008006" key="4">
    <source>
        <dbReference type="Google" id="ProtNLM"/>
    </source>
</evidence>
<name>A0AAN7VQA7_9PEZI</name>
<reference evidence="2" key="1">
    <citation type="submission" date="2023-08" db="EMBL/GenBank/DDBJ databases">
        <title>Black Yeasts Isolated from many extreme environments.</title>
        <authorList>
            <person name="Coleine C."/>
            <person name="Stajich J.E."/>
            <person name="Selbmann L."/>
        </authorList>
    </citation>
    <scope>NUCLEOTIDE SEQUENCE</scope>
    <source>
        <strain evidence="2">CCFEE 5810</strain>
    </source>
</reference>
<protein>
    <recommendedName>
        <fullName evidence="4">S-adenosyl-L-methionine-dependent methyltransferase</fullName>
    </recommendedName>
</protein>
<gene>
    <name evidence="2" type="ORF">LTR97_007112</name>
</gene>
<dbReference type="InterPro" id="IPR029063">
    <property type="entry name" value="SAM-dependent_MTases_sf"/>
</dbReference>
<evidence type="ECO:0000313" key="2">
    <source>
        <dbReference type="EMBL" id="KAK5698152.1"/>
    </source>
</evidence>
<accession>A0AAN7VQA7</accession>
<proteinExistence type="predicted"/>
<dbReference type="Pfam" id="PF13489">
    <property type="entry name" value="Methyltransf_23"/>
    <property type="match status" value="1"/>
</dbReference>
<dbReference type="AlphaFoldDB" id="A0AAN7VQA7"/>
<dbReference type="Proteomes" id="UP001310594">
    <property type="component" value="Unassembled WGS sequence"/>
</dbReference>
<comment type="caution">
    <text evidence="2">The sequence shown here is derived from an EMBL/GenBank/DDBJ whole genome shotgun (WGS) entry which is preliminary data.</text>
</comment>
<feature type="region of interest" description="Disordered" evidence="1">
    <location>
        <begin position="23"/>
        <end position="58"/>
    </location>
</feature>
<evidence type="ECO:0000313" key="3">
    <source>
        <dbReference type="Proteomes" id="UP001310594"/>
    </source>
</evidence>
<dbReference type="Gene3D" id="3.40.50.150">
    <property type="entry name" value="Vaccinia Virus protein VP39"/>
    <property type="match status" value="1"/>
</dbReference>